<reference evidence="1" key="2">
    <citation type="journal article" date="2015" name="Data Brief">
        <title>Shoot transcriptome of the giant reed, Arundo donax.</title>
        <authorList>
            <person name="Barrero R.A."/>
            <person name="Guerrero F.D."/>
            <person name="Moolhuijzen P."/>
            <person name="Goolsby J.A."/>
            <person name="Tidwell J."/>
            <person name="Bellgard S.E."/>
            <person name="Bellgard M.I."/>
        </authorList>
    </citation>
    <scope>NUCLEOTIDE SEQUENCE</scope>
    <source>
        <tissue evidence="1">Shoot tissue taken approximately 20 cm above the soil surface</tissue>
    </source>
</reference>
<protein>
    <submittedName>
        <fullName evidence="1">Uncharacterized protein</fullName>
    </submittedName>
</protein>
<accession>A0A0A8Y5P3</accession>
<dbReference type="EMBL" id="GBRH01276581">
    <property type="protein sequence ID" value="JAD21314.1"/>
    <property type="molecule type" value="Transcribed_RNA"/>
</dbReference>
<dbReference type="AlphaFoldDB" id="A0A0A8Y5P3"/>
<organism evidence="1">
    <name type="scientific">Arundo donax</name>
    <name type="common">Giant reed</name>
    <name type="synonym">Donax arundinaceus</name>
    <dbReference type="NCBI Taxonomy" id="35708"/>
    <lineage>
        <taxon>Eukaryota</taxon>
        <taxon>Viridiplantae</taxon>
        <taxon>Streptophyta</taxon>
        <taxon>Embryophyta</taxon>
        <taxon>Tracheophyta</taxon>
        <taxon>Spermatophyta</taxon>
        <taxon>Magnoliopsida</taxon>
        <taxon>Liliopsida</taxon>
        <taxon>Poales</taxon>
        <taxon>Poaceae</taxon>
        <taxon>PACMAD clade</taxon>
        <taxon>Arundinoideae</taxon>
        <taxon>Arundineae</taxon>
        <taxon>Arundo</taxon>
    </lineage>
</organism>
<proteinExistence type="predicted"/>
<name>A0A0A8Y5P3_ARUDO</name>
<evidence type="ECO:0000313" key="1">
    <source>
        <dbReference type="EMBL" id="JAD21314.1"/>
    </source>
</evidence>
<sequence>MRGDEVEGLRLRVKGDELYGPSVTWP</sequence>
<reference evidence="1" key="1">
    <citation type="submission" date="2014-09" db="EMBL/GenBank/DDBJ databases">
        <authorList>
            <person name="Magalhaes I.L.F."/>
            <person name="Oliveira U."/>
            <person name="Santos F.R."/>
            <person name="Vidigal T.H.D.A."/>
            <person name="Brescovit A.D."/>
            <person name="Santos A.J."/>
        </authorList>
    </citation>
    <scope>NUCLEOTIDE SEQUENCE</scope>
    <source>
        <tissue evidence="1">Shoot tissue taken approximately 20 cm above the soil surface</tissue>
    </source>
</reference>